<evidence type="ECO:0000313" key="1">
    <source>
        <dbReference type="EMBL" id="CAB3732417.1"/>
    </source>
</evidence>
<gene>
    <name evidence="1" type="ORF">LMG3441_04808</name>
</gene>
<dbReference type="Proteomes" id="UP000494269">
    <property type="component" value="Unassembled WGS sequence"/>
</dbReference>
<reference evidence="1 2" key="1">
    <citation type="submission" date="2020-04" db="EMBL/GenBank/DDBJ databases">
        <authorList>
            <person name="De Canck E."/>
        </authorList>
    </citation>
    <scope>NUCLEOTIDE SEQUENCE [LARGE SCALE GENOMIC DNA]</scope>
    <source>
        <strain evidence="1 2">LMG 3441</strain>
    </source>
</reference>
<sequence length="125" mass="13782">MNLLKADKPATLWKGAFEELDNLIRMARAAGIEGLKFKSPLLVNDATARLLQGKLDRVLANNGLTARATVSEPKAMGVLGTGLIHVYLVRQKRLKSKRKAYHCKPWNLNTRKVEVEITSASSPTS</sequence>
<dbReference type="AlphaFoldDB" id="A0A6S7BID6"/>
<keyword evidence="2" id="KW-1185">Reference proteome</keyword>
<dbReference type="RefSeq" id="WP_175171221.1">
    <property type="nucleotide sequence ID" value="NZ_CADIJQ010000009.1"/>
</dbReference>
<accession>A0A6S7BID6</accession>
<protein>
    <submittedName>
        <fullName evidence="1">Uncharacterized protein</fullName>
    </submittedName>
</protein>
<dbReference type="EMBL" id="CADIJQ010000009">
    <property type="protein sequence ID" value="CAB3732417.1"/>
    <property type="molecule type" value="Genomic_DNA"/>
</dbReference>
<evidence type="ECO:0000313" key="2">
    <source>
        <dbReference type="Proteomes" id="UP000494269"/>
    </source>
</evidence>
<proteinExistence type="predicted"/>
<organism evidence="1 2">
    <name type="scientific">Achromobacter kerstersii</name>
    <dbReference type="NCBI Taxonomy" id="1353890"/>
    <lineage>
        <taxon>Bacteria</taxon>
        <taxon>Pseudomonadati</taxon>
        <taxon>Pseudomonadota</taxon>
        <taxon>Betaproteobacteria</taxon>
        <taxon>Burkholderiales</taxon>
        <taxon>Alcaligenaceae</taxon>
        <taxon>Achromobacter</taxon>
    </lineage>
</organism>
<name>A0A6S7BID6_9BURK</name>